<comment type="similarity">
    <text evidence="1">Belongs to the TRAFAC class translation factor GTPase superfamily. Classic translation factor GTPase family. LepA subfamily.</text>
</comment>
<dbReference type="FunFam" id="3.30.70.240:FF:000007">
    <property type="entry name" value="Translation factor GUF1, mitochondrial"/>
    <property type="match status" value="1"/>
</dbReference>
<dbReference type="InterPro" id="IPR035647">
    <property type="entry name" value="EFG_III/V"/>
</dbReference>
<dbReference type="FunFam" id="3.30.70.870:FF:000004">
    <property type="entry name" value="Translation factor GUF1, mitochondrial"/>
    <property type="match status" value="1"/>
</dbReference>
<evidence type="ECO:0000256" key="2">
    <source>
        <dbReference type="ARBA" id="ARBA00022741"/>
    </source>
</evidence>
<dbReference type="Gene3D" id="3.30.70.240">
    <property type="match status" value="1"/>
</dbReference>
<keyword evidence="2" id="KW-0547">Nucleotide-binding</keyword>
<dbReference type="InParanoid" id="A0A2J7QB93"/>
<comment type="caution">
    <text evidence="7">The sequence shown here is derived from an EMBL/GenBank/DDBJ whole genome shotgun (WGS) entry which is preliminary data.</text>
</comment>
<dbReference type="GO" id="GO:0005739">
    <property type="term" value="C:mitochondrion"/>
    <property type="evidence" value="ECO:0007669"/>
    <property type="project" value="TreeGrafter"/>
</dbReference>
<dbReference type="Pfam" id="PF00679">
    <property type="entry name" value="EFG_C"/>
    <property type="match status" value="1"/>
</dbReference>
<evidence type="ECO:0000256" key="3">
    <source>
        <dbReference type="ARBA" id="ARBA00022801"/>
    </source>
</evidence>
<gene>
    <name evidence="7" type="ORF">B7P43_G11130</name>
</gene>
<dbReference type="InterPro" id="IPR006297">
    <property type="entry name" value="EF-4"/>
</dbReference>
<name>A0A2J7QB93_9NEOP</name>
<dbReference type="OrthoDB" id="1074at2759"/>
<protein>
    <submittedName>
        <fullName evidence="7">Translation factor GUF1-like protein, mitochondrial</fullName>
    </submittedName>
</protein>
<dbReference type="CDD" id="cd16260">
    <property type="entry name" value="EF4_III"/>
    <property type="match status" value="1"/>
</dbReference>
<dbReference type="Gene3D" id="3.30.70.870">
    <property type="entry name" value="Elongation Factor G (Translational Gtpase), domain 3"/>
    <property type="match status" value="1"/>
</dbReference>
<dbReference type="CDD" id="cd03709">
    <property type="entry name" value="lepA_C"/>
    <property type="match status" value="1"/>
</dbReference>
<dbReference type="FunFam" id="3.30.70.2570:FF:000001">
    <property type="entry name" value="Translation factor GUF1, mitochondrial"/>
    <property type="match status" value="1"/>
</dbReference>
<sequence>MAGQVGYLTCNMRSTKEAHIGDTLHHRNQSVSMLPGFKPPNPMVFAGVYPMDQSQHIALRSAIEKLMLNDSAVTVTTDSSPALGQGWRLGFLGLLHLEVFNQRLEQEYDAQTIFTAPSVTYKARIFGEKNVKQYGGSEITITNPAHFPDPCIVTEFLEPMVMGTIITPDTYLGPVLSLCMERRGTQQSSINIDNRHVMTQFLLPLNEIIVDFHDHLKSISSGYASFDYEEYGFVPSKLVKLNILLNGIVVEELSMVVHASKASAVGRRICLKLKDIIPRQLVEIAIQGVVGGKIVARETLKAYRKDVTAKLYGGDVTRRMKLLNRQAEGKKKMKLVANIKLPRETFIDVLKR</sequence>
<dbReference type="PANTHER" id="PTHR43512:SF7">
    <property type="entry name" value="TRANSLATION FACTOR GUF1, MITOCHONDRIAL"/>
    <property type="match status" value="1"/>
</dbReference>
<organism evidence="7 8">
    <name type="scientific">Cryptotermes secundus</name>
    <dbReference type="NCBI Taxonomy" id="105785"/>
    <lineage>
        <taxon>Eukaryota</taxon>
        <taxon>Metazoa</taxon>
        <taxon>Ecdysozoa</taxon>
        <taxon>Arthropoda</taxon>
        <taxon>Hexapoda</taxon>
        <taxon>Insecta</taxon>
        <taxon>Pterygota</taxon>
        <taxon>Neoptera</taxon>
        <taxon>Polyneoptera</taxon>
        <taxon>Dictyoptera</taxon>
        <taxon>Blattodea</taxon>
        <taxon>Blattoidea</taxon>
        <taxon>Termitoidae</taxon>
        <taxon>Kalotermitidae</taxon>
        <taxon>Cryptotermitinae</taxon>
        <taxon>Cryptotermes</taxon>
    </lineage>
</organism>
<feature type="domain" description="Elongation factor EFG" evidence="5">
    <location>
        <begin position="156"/>
        <end position="242"/>
    </location>
</feature>
<dbReference type="GO" id="GO:0005525">
    <property type="term" value="F:GTP binding"/>
    <property type="evidence" value="ECO:0007669"/>
    <property type="project" value="UniProtKB-KW"/>
</dbReference>
<dbReference type="GO" id="GO:0045727">
    <property type="term" value="P:positive regulation of translation"/>
    <property type="evidence" value="ECO:0007669"/>
    <property type="project" value="TreeGrafter"/>
</dbReference>
<dbReference type="STRING" id="105785.A0A2J7QB93"/>
<evidence type="ECO:0000256" key="4">
    <source>
        <dbReference type="ARBA" id="ARBA00023134"/>
    </source>
</evidence>
<dbReference type="InterPro" id="IPR035654">
    <property type="entry name" value="LepA_IV"/>
</dbReference>
<dbReference type="PANTHER" id="PTHR43512">
    <property type="entry name" value="TRANSLATION FACTOR GUF1-RELATED"/>
    <property type="match status" value="1"/>
</dbReference>
<keyword evidence="3" id="KW-0378">Hydrolase</keyword>
<dbReference type="GO" id="GO:0016787">
    <property type="term" value="F:hydrolase activity"/>
    <property type="evidence" value="ECO:0007669"/>
    <property type="project" value="UniProtKB-KW"/>
</dbReference>
<evidence type="ECO:0000259" key="5">
    <source>
        <dbReference type="Pfam" id="PF00679"/>
    </source>
</evidence>
<dbReference type="InterPro" id="IPR013842">
    <property type="entry name" value="LepA_CTD"/>
</dbReference>
<evidence type="ECO:0000256" key="1">
    <source>
        <dbReference type="ARBA" id="ARBA00005454"/>
    </source>
</evidence>
<dbReference type="Gene3D" id="2.40.30.10">
    <property type="entry name" value="Translation factors"/>
    <property type="match status" value="1"/>
</dbReference>
<dbReference type="GO" id="GO:0097177">
    <property type="term" value="F:mitochondrial ribosome binding"/>
    <property type="evidence" value="ECO:0007669"/>
    <property type="project" value="TreeGrafter"/>
</dbReference>
<reference evidence="7 8" key="1">
    <citation type="submission" date="2017-12" db="EMBL/GenBank/DDBJ databases">
        <title>Hemimetabolous genomes reveal molecular basis of termite eusociality.</title>
        <authorList>
            <person name="Harrison M.C."/>
            <person name="Jongepier E."/>
            <person name="Robertson H.M."/>
            <person name="Arning N."/>
            <person name="Bitard-Feildel T."/>
            <person name="Chao H."/>
            <person name="Childers C.P."/>
            <person name="Dinh H."/>
            <person name="Doddapaneni H."/>
            <person name="Dugan S."/>
            <person name="Gowin J."/>
            <person name="Greiner C."/>
            <person name="Han Y."/>
            <person name="Hu H."/>
            <person name="Hughes D.S.T."/>
            <person name="Huylmans A.-K."/>
            <person name="Kemena C."/>
            <person name="Kremer L.P.M."/>
            <person name="Lee S.L."/>
            <person name="Lopez-Ezquerra A."/>
            <person name="Mallet L."/>
            <person name="Monroy-Kuhn J.M."/>
            <person name="Moser A."/>
            <person name="Murali S.C."/>
            <person name="Muzny D.M."/>
            <person name="Otani S."/>
            <person name="Piulachs M.-D."/>
            <person name="Poelchau M."/>
            <person name="Qu J."/>
            <person name="Schaub F."/>
            <person name="Wada-Katsumata A."/>
            <person name="Worley K.C."/>
            <person name="Xie Q."/>
            <person name="Ylla G."/>
            <person name="Poulsen M."/>
            <person name="Gibbs R.A."/>
            <person name="Schal C."/>
            <person name="Richards S."/>
            <person name="Belles X."/>
            <person name="Korb J."/>
            <person name="Bornberg-Bauer E."/>
        </authorList>
    </citation>
    <scope>NUCLEOTIDE SEQUENCE [LARGE SCALE GENOMIC DNA]</scope>
    <source>
        <tissue evidence="7">Whole body</tissue>
    </source>
</reference>
<dbReference type="Proteomes" id="UP000235965">
    <property type="component" value="Unassembled WGS sequence"/>
</dbReference>
<evidence type="ECO:0000259" key="6">
    <source>
        <dbReference type="Pfam" id="PF06421"/>
    </source>
</evidence>
<dbReference type="FunCoup" id="A0A2J7QB93">
    <property type="interactions" value="1670"/>
</dbReference>
<dbReference type="Gene3D" id="3.30.70.2570">
    <property type="entry name" value="Elongation factor 4, C-terminal domain"/>
    <property type="match status" value="1"/>
</dbReference>
<feature type="domain" description="GTP-binding protein LepA C-terminal" evidence="6">
    <location>
        <begin position="245"/>
        <end position="351"/>
    </location>
</feature>
<dbReference type="EMBL" id="NEVH01016301">
    <property type="protein sequence ID" value="PNF25853.1"/>
    <property type="molecule type" value="Genomic_DNA"/>
</dbReference>
<dbReference type="InterPro" id="IPR038363">
    <property type="entry name" value="LepA_C_sf"/>
</dbReference>
<dbReference type="SUPFAM" id="SSF54980">
    <property type="entry name" value="EF-G C-terminal domain-like"/>
    <property type="match status" value="2"/>
</dbReference>
<evidence type="ECO:0000313" key="8">
    <source>
        <dbReference type="Proteomes" id="UP000235965"/>
    </source>
</evidence>
<accession>A0A2J7QB93</accession>
<keyword evidence="8" id="KW-1185">Reference proteome</keyword>
<dbReference type="InterPro" id="IPR000640">
    <property type="entry name" value="EFG_V-like"/>
</dbReference>
<dbReference type="Pfam" id="PF06421">
    <property type="entry name" value="LepA_C"/>
    <property type="match status" value="1"/>
</dbReference>
<keyword evidence="4" id="KW-0342">GTP-binding</keyword>
<evidence type="ECO:0000313" key="7">
    <source>
        <dbReference type="EMBL" id="PNF25853.1"/>
    </source>
</evidence>
<proteinExistence type="inferred from homology"/>
<dbReference type="AlphaFoldDB" id="A0A2J7QB93"/>